<dbReference type="Proteomes" id="UP000245506">
    <property type="component" value="Unassembled WGS sequence"/>
</dbReference>
<evidence type="ECO:0000313" key="4">
    <source>
        <dbReference type="Proteomes" id="UP000245506"/>
    </source>
</evidence>
<dbReference type="SUPFAM" id="SSF52540">
    <property type="entry name" value="P-loop containing nucleoside triphosphate hydrolases"/>
    <property type="match status" value="1"/>
</dbReference>
<proteinExistence type="predicted"/>
<evidence type="ECO:0000259" key="2">
    <source>
        <dbReference type="Pfam" id="PF08378"/>
    </source>
</evidence>
<dbReference type="GO" id="GO:0043138">
    <property type="term" value="F:3'-5' DNA helicase activity"/>
    <property type="evidence" value="ECO:0007669"/>
    <property type="project" value="TreeGrafter"/>
</dbReference>
<dbReference type="RefSeq" id="WP_109825344.1">
    <property type="nucleotide sequence ID" value="NZ_QGKL01000042.1"/>
</dbReference>
<dbReference type="PANTHER" id="PTHR11070">
    <property type="entry name" value="UVRD / RECB / PCRA DNA HELICASE FAMILY MEMBER"/>
    <property type="match status" value="1"/>
</dbReference>
<dbReference type="AlphaFoldDB" id="A0A317CAV1"/>
<dbReference type="PANTHER" id="PTHR11070:SF2">
    <property type="entry name" value="ATP-DEPENDENT DNA HELICASE SRS2"/>
    <property type="match status" value="1"/>
</dbReference>
<keyword evidence="4" id="KW-1185">Reference proteome</keyword>
<dbReference type="InterPro" id="IPR011528">
    <property type="entry name" value="NERD"/>
</dbReference>
<dbReference type="InterPro" id="IPR027417">
    <property type="entry name" value="P-loop_NTPase"/>
</dbReference>
<dbReference type="Gene3D" id="3.40.50.300">
    <property type="entry name" value="P-loop containing nucleotide triphosphate hydrolases"/>
    <property type="match status" value="2"/>
</dbReference>
<reference evidence="3 4" key="1">
    <citation type="submission" date="2018-05" db="EMBL/GenBank/DDBJ databases">
        <title>Leucothrix arctica sp. nov., isolated from Arctic seawater.</title>
        <authorList>
            <person name="Choi A."/>
            <person name="Baek K."/>
        </authorList>
    </citation>
    <scope>NUCLEOTIDE SEQUENCE [LARGE SCALE GENOMIC DNA]</scope>
    <source>
        <strain evidence="3 4">IMCC9719</strain>
    </source>
</reference>
<evidence type="ECO:0000256" key="1">
    <source>
        <dbReference type="ARBA" id="ARBA00034923"/>
    </source>
</evidence>
<sequence length="558" mass="63120">MARLIPKVEIEEIGVKSERDTARFLVDQLPNDCIIYHSYPWLKTDRNDRGNTTIKEGETDFVIILPSHGMLVLEVKGGEITYDEHSRTWSRVLGGGRLKGIQDPFEQVRRNTHYLKDKIMLRGYPGAKNLPFTFGYAVVFPDCEYSGPTPVGSEPAIIFSASDLPYLDRRIATALNQWSRLDRPRPLSSNDISNISKAISPSFNLLPVLFRKLEEQEEKLFRLTKEQQNLLAFLGQKQRACIEGVAGSGKTMLAQAQAEKFADQGMRTLLVCYNKTLAKWINDSIALEYKDKIVVKHFHGLCADWVRKAGMAFSPPTQNADQFWKDEAADLLMDAIDMVTEKFDAVIVDEGQDFYPNWWMPLEMINSKEDKGAMYVFYDPRQNLYIGEKGALPALGEPLNLPTNCRNTRLIADKCSDILDVDILTRDDAPVGTKPVVLSLELDSDIRRSVERYISEWVKQGKLKTSQVAILSPNRKIRSSLNDLLSVKGIQIIEDIDDWRSGKGVLFSTVKNFKGLESDAVIIVDVPTEEDSTFFKQSDFYVACSRAKHLLVVIHKAV</sequence>
<name>A0A317CAV1_9GAMM</name>
<dbReference type="Pfam" id="PF08378">
    <property type="entry name" value="NERD"/>
    <property type="match status" value="1"/>
</dbReference>
<gene>
    <name evidence="3" type="ORF">DKT75_17925</name>
</gene>
<protein>
    <recommendedName>
        <fullName evidence="1">DNA 3'-5' helicase II</fullName>
    </recommendedName>
</protein>
<evidence type="ECO:0000313" key="3">
    <source>
        <dbReference type="EMBL" id="PWQ93500.1"/>
    </source>
</evidence>
<organism evidence="3 4">
    <name type="scientific">Leucothrix arctica</name>
    <dbReference type="NCBI Taxonomy" id="1481894"/>
    <lineage>
        <taxon>Bacteria</taxon>
        <taxon>Pseudomonadati</taxon>
        <taxon>Pseudomonadota</taxon>
        <taxon>Gammaproteobacteria</taxon>
        <taxon>Thiotrichales</taxon>
        <taxon>Thiotrichaceae</taxon>
        <taxon>Leucothrix</taxon>
    </lineage>
</organism>
<dbReference type="EMBL" id="QGKL01000042">
    <property type="protein sequence ID" value="PWQ93500.1"/>
    <property type="molecule type" value="Genomic_DNA"/>
</dbReference>
<accession>A0A317CAV1</accession>
<dbReference type="GO" id="GO:0003677">
    <property type="term" value="F:DNA binding"/>
    <property type="evidence" value="ECO:0007669"/>
    <property type="project" value="InterPro"/>
</dbReference>
<dbReference type="InterPro" id="IPR000212">
    <property type="entry name" value="DNA_helicase_UvrD/REP"/>
</dbReference>
<comment type="caution">
    <text evidence="3">The sequence shown here is derived from an EMBL/GenBank/DDBJ whole genome shotgun (WGS) entry which is preliminary data.</text>
</comment>
<dbReference type="OrthoDB" id="7066673at2"/>
<feature type="domain" description="NERD" evidence="2">
    <location>
        <begin position="14"/>
        <end position="140"/>
    </location>
</feature>
<dbReference type="GO" id="GO:0000725">
    <property type="term" value="P:recombinational repair"/>
    <property type="evidence" value="ECO:0007669"/>
    <property type="project" value="TreeGrafter"/>
</dbReference>
<dbReference type="GO" id="GO:0005524">
    <property type="term" value="F:ATP binding"/>
    <property type="evidence" value="ECO:0007669"/>
    <property type="project" value="InterPro"/>
</dbReference>